<dbReference type="Gene3D" id="1.10.10.2830">
    <property type="match status" value="1"/>
</dbReference>
<reference evidence="3 4" key="1">
    <citation type="submission" date="2020-01" db="EMBL/GenBank/DDBJ databases">
        <authorList>
            <person name="Liu G."/>
            <person name="Liu B."/>
        </authorList>
    </citation>
    <scope>NUCLEOTIDE SEQUENCE [LARGE SCALE GENOMIC DNA]</scope>
    <source>
        <strain evidence="3 4">FJAT-51161</strain>
    </source>
</reference>
<evidence type="ECO:0000313" key="3">
    <source>
        <dbReference type="EMBL" id="QQP11570.1"/>
    </source>
</evidence>
<sequence length="325" mass="37551">MKFNLNQLMNDKSKEAVEKEGLAFKIEHIPIERLRPSEKNKYTVEDVAELKSSIELMGLQQNLLVREQENGFEVISGHRRLKAMQELFVEGNEQFKKIPCKVMKSVDDIQAELQLILANSTARELTDAEKTYQAARLQELLTDLKKSGFPISGRRREIVAQLMKVSPTQVARMESINKKLIPELKEEFDKENINITTAYETSRLPEEQQQEVVREYKEGNALTPSVAKEKRQEVIESEQKEKPMTHELDSYPDEFEAVIKGLKTFVCGFNNQNFRVGDKLKINEFDDDKILHTGRFVEVRVIYLQEGGENGIPEDYVIMSIKKIR</sequence>
<dbReference type="SMART" id="SM00470">
    <property type="entry name" value="ParB"/>
    <property type="match status" value="1"/>
</dbReference>
<evidence type="ECO:0000259" key="2">
    <source>
        <dbReference type="SMART" id="SM00470"/>
    </source>
</evidence>
<evidence type="ECO:0000313" key="4">
    <source>
        <dbReference type="Proteomes" id="UP000596049"/>
    </source>
</evidence>
<dbReference type="SUPFAM" id="SSF110849">
    <property type="entry name" value="ParB/Sulfiredoxin"/>
    <property type="match status" value="1"/>
</dbReference>
<dbReference type="Pfam" id="PF02195">
    <property type="entry name" value="ParB_N"/>
    <property type="match status" value="1"/>
</dbReference>
<evidence type="ECO:0000256" key="1">
    <source>
        <dbReference type="ARBA" id="ARBA00023125"/>
    </source>
</evidence>
<organism evidence="3 4">
    <name type="scientific">Lysinibacillus agricola</name>
    <dbReference type="NCBI Taxonomy" id="2590012"/>
    <lineage>
        <taxon>Bacteria</taxon>
        <taxon>Bacillati</taxon>
        <taxon>Bacillota</taxon>
        <taxon>Bacilli</taxon>
        <taxon>Bacillales</taxon>
        <taxon>Bacillaceae</taxon>
        <taxon>Lysinibacillus</taxon>
    </lineage>
</organism>
<proteinExistence type="predicted"/>
<dbReference type="InterPro" id="IPR036086">
    <property type="entry name" value="ParB/Sulfiredoxin_sf"/>
</dbReference>
<dbReference type="PANTHER" id="PTHR33375">
    <property type="entry name" value="CHROMOSOME-PARTITIONING PROTEIN PARB-RELATED"/>
    <property type="match status" value="1"/>
</dbReference>
<dbReference type="InterPro" id="IPR003115">
    <property type="entry name" value="ParB_N"/>
</dbReference>
<name>A0ABX7AQU0_9BACI</name>
<dbReference type="Pfam" id="PF12961">
    <property type="entry name" value="DUF3850"/>
    <property type="match status" value="1"/>
</dbReference>
<dbReference type="InterPro" id="IPR015947">
    <property type="entry name" value="PUA-like_sf"/>
</dbReference>
<keyword evidence="1" id="KW-0238">DNA-binding</keyword>
<dbReference type="PANTHER" id="PTHR33375:SF1">
    <property type="entry name" value="CHROMOSOME-PARTITIONING PROTEIN PARB-RELATED"/>
    <property type="match status" value="1"/>
</dbReference>
<dbReference type="Gene3D" id="2.30.130.30">
    <property type="entry name" value="Hypothetical protein"/>
    <property type="match status" value="1"/>
</dbReference>
<keyword evidence="4" id="KW-1185">Reference proteome</keyword>
<feature type="domain" description="ParB-like N-terminal" evidence="2">
    <location>
        <begin position="27"/>
        <end position="119"/>
    </location>
</feature>
<dbReference type="Gene3D" id="3.90.1530.30">
    <property type="match status" value="1"/>
</dbReference>
<dbReference type="InterPro" id="IPR050336">
    <property type="entry name" value="Chromosome_partition/occlusion"/>
</dbReference>
<dbReference type="Proteomes" id="UP000596049">
    <property type="component" value="Chromosome"/>
</dbReference>
<accession>A0ABX7AQU0</accession>
<dbReference type="SUPFAM" id="SSF88697">
    <property type="entry name" value="PUA domain-like"/>
    <property type="match status" value="1"/>
</dbReference>
<dbReference type="RefSeq" id="WP_053596097.1">
    <property type="nucleotide sequence ID" value="NZ_CP067341.1"/>
</dbReference>
<dbReference type="InterPro" id="IPR039440">
    <property type="entry name" value="DUF3850"/>
</dbReference>
<dbReference type="EMBL" id="CP067341">
    <property type="protein sequence ID" value="QQP11570.1"/>
    <property type="molecule type" value="Genomic_DNA"/>
</dbReference>
<dbReference type="SUPFAM" id="SSF109709">
    <property type="entry name" value="KorB DNA-binding domain-like"/>
    <property type="match status" value="1"/>
</dbReference>
<gene>
    <name evidence="3" type="ORF">FJQ98_20595</name>
</gene>
<protein>
    <submittedName>
        <fullName evidence="3">DUF3850 domain-containing protein</fullName>
    </submittedName>
</protein>